<dbReference type="SUPFAM" id="SSF56672">
    <property type="entry name" value="DNA/RNA polymerases"/>
    <property type="match status" value="1"/>
</dbReference>
<dbReference type="PANTHER" id="PTHR11439:SF478">
    <property type="entry name" value="REVERSE TRANSCRIPTASE TY1_COPIA-TYPE DOMAIN-CONTAINING PROTEIN"/>
    <property type="match status" value="1"/>
</dbReference>
<dbReference type="Pfam" id="PF07727">
    <property type="entry name" value="RVT_2"/>
    <property type="match status" value="1"/>
</dbReference>
<dbReference type="InParanoid" id="A0A3Q7IZV3"/>
<proteinExistence type="predicted"/>
<dbReference type="EnsemblPlants" id="Solyc09g065105.1.1">
    <property type="protein sequence ID" value="Solyc09g065105.1.1"/>
    <property type="gene ID" value="Solyc09g065105.1"/>
</dbReference>
<dbReference type="STRING" id="4081.A0A3Q7IZV3"/>
<dbReference type="AlphaFoldDB" id="A0A3Q7IZV3"/>
<keyword evidence="4" id="KW-1185">Reference proteome</keyword>
<dbReference type="Gramene" id="Solyc09g065105.1.1">
    <property type="protein sequence ID" value="Solyc09g065105.1.1"/>
    <property type="gene ID" value="Solyc09g065105.1"/>
</dbReference>
<feature type="region of interest" description="Disordered" evidence="1">
    <location>
        <begin position="163"/>
        <end position="197"/>
    </location>
</feature>
<dbReference type="CDD" id="cd09272">
    <property type="entry name" value="RNase_HI_RT_Ty1"/>
    <property type="match status" value="1"/>
</dbReference>
<evidence type="ECO:0000313" key="3">
    <source>
        <dbReference type="EnsemblPlants" id="Solyc09g065105.1.1"/>
    </source>
</evidence>
<dbReference type="InterPro" id="IPR043502">
    <property type="entry name" value="DNA/RNA_pol_sf"/>
</dbReference>
<evidence type="ECO:0000313" key="4">
    <source>
        <dbReference type="Proteomes" id="UP000004994"/>
    </source>
</evidence>
<evidence type="ECO:0000256" key="1">
    <source>
        <dbReference type="SAM" id="MobiDB-lite"/>
    </source>
</evidence>
<evidence type="ECO:0000259" key="2">
    <source>
        <dbReference type="Pfam" id="PF07727"/>
    </source>
</evidence>
<reference evidence="3" key="1">
    <citation type="journal article" date="2012" name="Nature">
        <title>The tomato genome sequence provides insights into fleshy fruit evolution.</title>
        <authorList>
            <consortium name="Tomato Genome Consortium"/>
        </authorList>
    </citation>
    <scope>NUCLEOTIDE SEQUENCE [LARGE SCALE GENOMIC DNA]</scope>
    <source>
        <strain evidence="3">cv. Heinz 1706</strain>
    </source>
</reference>
<protein>
    <recommendedName>
        <fullName evidence="2">Reverse transcriptase Ty1/copia-type domain-containing protein</fullName>
    </recommendedName>
</protein>
<organism evidence="3">
    <name type="scientific">Solanum lycopersicum</name>
    <name type="common">Tomato</name>
    <name type="synonym">Lycopersicon esculentum</name>
    <dbReference type="NCBI Taxonomy" id="4081"/>
    <lineage>
        <taxon>Eukaryota</taxon>
        <taxon>Viridiplantae</taxon>
        <taxon>Streptophyta</taxon>
        <taxon>Embryophyta</taxon>
        <taxon>Tracheophyta</taxon>
        <taxon>Spermatophyta</taxon>
        <taxon>Magnoliopsida</taxon>
        <taxon>eudicotyledons</taxon>
        <taxon>Gunneridae</taxon>
        <taxon>Pentapetalae</taxon>
        <taxon>asterids</taxon>
        <taxon>lamiids</taxon>
        <taxon>Solanales</taxon>
        <taxon>Solanaceae</taxon>
        <taxon>Solanoideae</taxon>
        <taxon>Solaneae</taxon>
        <taxon>Solanum</taxon>
        <taxon>Solanum subgen. Lycopersicon</taxon>
    </lineage>
</organism>
<dbReference type="PANTHER" id="PTHR11439">
    <property type="entry name" value="GAG-POL-RELATED RETROTRANSPOSON"/>
    <property type="match status" value="1"/>
</dbReference>
<accession>A0A3Q7IZV3</accession>
<dbReference type="Proteomes" id="UP000004994">
    <property type="component" value="Chromosome 9"/>
</dbReference>
<reference evidence="3" key="2">
    <citation type="submission" date="2019-01" db="UniProtKB">
        <authorList>
            <consortium name="EnsemblPlants"/>
        </authorList>
    </citation>
    <scope>IDENTIFICATION</scope>
    <source>
        <strain evidence="3">cv. Heinz 1706</strain>
    </source>
</reference>
<name>A0A3Q7IZV3_SOLLC</name>
<dbReference type="InterPro" id="IPR013103">
    <property type="entry name" value="RVT_2"/>
</dbReference>
<feature type="domain" description="Reverse transcriptase Ty1/copia-type" evidence="2">
    <location>
        <begin position="216"/>
        <end position="284"/>
    </location>
</feature>
<sequence>MVKELTTGGGDSTSFSMQEQTIKIGHMTAQEHMYNDQGTQEQVLLQLLHKTSPEQIHNMIDVLKKTTSSMDSHHSVNMAGIDNSNPSYYLKWIIDTGAIDHMISNSNHLHVGKVMKHAGNVQLPTGESATVTHIGSIQLNETEMINDDCELTPCIVINNAPPLSNHTGHDGSQSDPNNTTTTSEDADPIFDTSPRNQLPQPAGHCLYSITDVVDYDSNDHNLILETKKNLKENFKIKDLGNLRYFLGIEFARNETGILMHQRKYSLEMISEMGLSSSKPVRTPFELNQKLTTTEFDLHFPPTDENYRLLSDPSVYQKLVGKLLYLTITRPDIAFATQLLSQFMHNPKTSHINAATRVVKYVKHAPGLGIFMSADLGNQLTAFCDVDWTSCPNNRKSVTGYMITYGNSLISWKSKKHNTISRSSAEAEYRSLASTVAEIIWLTGLFKELGVQVKLPKLSGSFYSLM</sequence>
<feature type="compositionally biased region" description="Polar residues" evidence="1">
    <location>
        <begin position="163"/>
        <end position="183"/>
    </location>
</feature>